<comment type="caution">
    <text evidence="1">The sequence shown here is derived from an EMBL/GenBank/DDBJ whole genome shotgun (WGS) entry which is preliminary data.</text>
</comment>
<evidence type="ECO:0000313" key="2">
    <source>
        <dbReference type="Proteomes" id="UP001287356"/>
    </source>
</evidence>
<dbReference type="PANTHER" id="PTHR36922">
    <property type="entry name" value="BLL2446 PROTEIN"/>
    <property type="match status" value="1"/>
</dbReference>
<dbReference type="Pfam" id="PF09351">
    <property type="entry name" value="DUF1993"/>
    <property type="match status" value="1"/>
</dbReference>
<dbReference type="AlphaFoldDB" id="A0AAE0N9A9"/>
<accession>A0AAE0N9A9</accession>
<proteinExistence type="predicted"/>
<dbReference type="SUPFAM" id="SSF109854">
    <property type="entry name" value="DinB/YfiT-like putative metalloenzymes"/>
    <property type="match status" value="1"/>
</dbReference>
<sequence length="171" mass="19164">TFIRGLQTLGHILAKAGAYADEYQISAQAVAVWALCDDMRLLSFQVQVASNMAKKSVERLTAFSGSPWPDDEDSLPRLVERVDKTIAFLERADFAAINLPDPSTIYLVLKDRAFSLSREDYVLKYAMPNFFFHVQTAYAMLRMKGVQIGKFDYLNDILKGNERSDGCHSGG</sequence>
<dbReference type="Proteomes" id="UP001287356">
    <property type="component" value="Unassembled WGS sequence"/>
</dbReference>
<name>A0AAE0N9A9_9PEZI</name>
<protein>
    <recommendedName>
        <fullName evidence="3">DUF1993 domain-containing protein</fullName>
    </recommendedName>
</protein>
<feature type="non-terminal residue" evidence="1">
    <location>
        <position position="1"/>
    </location>
</feature>
<reference evidence="1" key="1">
    <citation type="journal article" date="2023" name="Mol. Phylogenet. Evol.">
        <title>Genome-scale phylogeny and comparative genomics of the fungal order Sordariales.</title>
        <authorList>
            <person name="Hensen N."/>
            <person name="Bonometti L."/>
            <person name="Westerberg I."/>
            <person name="Brannstrom I.O."/>
            <person name="Guillou S."/>
            <person name="Cros-Aarteil S."/>
            <person name="Calhoun S."/>
            <person name="Haridas S."/>
            <person name="Kuo A."/>
            <person name="Mondo S."/>
            <person name="Pangilinan J."/>
            <person name="Riley R."/>
            <person name="LaButti K."/>
            <person name="Andreopoulos B."/>
            <person name="Lipzen A."/>
            <person name="Chen C."/>
            <person name="Yan M."/>
            <person name="Daum C."/>
            <person name="Ng V."/>
            <person name="Clum A."/>
            <person name="Steindorff A."/>
            <person name="Ohm R.A."/>
            <person name="Martin F."/>
            <person name="Silar P."/>
            <person name="Natvig D.O."/>
            <person name="Lalanne C."/>
            <person name="Gautier V."/>
            <person name="Ament-Velasquez S.L."/>
            <person name="Kruys A."/>
            <person name="Hutchinson M.I."/>
            <person name="Powell A.J."/>
            <person name="Barry K."/>
            <person name="Miller A.N."/>
            <person name="Grigoriev I.V."/>
            <person name="Debuchy R."/>
            <person name="Gladieux P."/>
            <person name="Hiltunen Thoren M."/>
            <person name="Johannesson H."/>
        </authorList>
    </citation>
    <scope>NUCLEOTIDE SEQUENCE</scope>
    <source>
        <strain evidence="1">CBS 958.72</strain>
    </source>
</reference>
<dbReference type="Gene3D" id="1.20.120.450">
    <property type="entry name" value="dinb family like domain"/>
    <property type="match status" value="1"/>
</dbReference>
<dbReference type="EMBL" id="JAULSN010000003">
    <property type="protein sequence ID" value="KAK3375552.1"/>
    <property type="molecule type" value="Genomic_DNA"/>
</dbReference>
<dbReference type="InterPro" id="IPR034660">
    <property type="entry name" value="DinB/YfiT-like"/>
</dbReference>
<organism evidence="1 2">
    <name type="scientific">Lasiosphaeria ovina</name>
    <dbReference type="NCBI Taxonomy" id="92902"/>
    <lineage>
        <taxon>Eukaryota</taxon>
        <taxon>Fungi</taxon>
        <taxon>Dikarya</taxon>
        <taxon>Ascomycota</taxon>
        <taxon>Pezizomycotina</taxon>
        <taxon>Sordariomycetes</taxon>
        <taxon>Sordariomycetidae</taxon>
        <taxon>Sordariales</taxon>
        <taxon>Lasiosphaeriaceae</taxon>
        <taxon>Lasiosphaeria</taxon>
    </lineage>
</organism>
<evidence type="ECO:0008006" key="3">
    <source>
        <dbReference type="Google" id="ProtNLM"/>
    </source>
</evidence>
<reference evidence="1" key="2">
    <citation type="submission" date="2023-06" db="EMBL/GenBank/DDBJ databases">
        <authorList>
            <consortium name="Lawrence Berkeley National Laboratory"/>
            <person name="Haridas S."/>
            <person name="Hensen N."/>
            <person name="Bonometti L."/>
            <person name="Westerberg I."/>
            <person name="Brannstrom I.O."/>
            <person name="Guillou S."/>
            <person name="Cros-Aarteil S."/>
            <person name="Calhoun S."/>
            <person name="Kuo A."/>
            <person name="Mondo S."/>
            <person name="Pangilinan J."/>
            <person name="Riley R."/>
            <person name="Labutti K."/>
            <person name="Andreopoulos B."/>
            <person name="Lipzen A."/>
            <person name="Chen C."/>
            <person name="Yanf M."/>
            <person name="Daum C."/>
            <person name="Ng V."/>
            <person name="Clum A."/>
            <person name="Steindorff A."/>
            <person name="Ohm R."/>
            <person name="Martin F."/>
            <person name="Silar P."/>
            <person name="Natvig D."/>
            <person name="Lalanne C."/>
            <person name="Gautier V."/>
            <person name="Ament-Velasquez S.L."/>
            <person name="Kruys A."/>
            <person name="Hutchinson M.I."/>
            <person name="Powell A.J."/>
            <person name="Barry K."/>
            <person name="Miller A.N."/>
            <person name="Grigoriev I.V."/>
            <person name="Debuchy R."/>
            <person name="Gladieux P."/>
            <person name="Thoren M.H."/>
            <person name="Johannesson H."/>
        </authorList>
    </citation>
    <scope>NUCLEOTIDE SEQUENCE</scope>
    <source>
        <strain evidence="1">CBS 958.72</strain>
    </source>
</reference>
<dbReference type="InterPro" id="IPR018531">
    <property type="entry name" value="DUF1993"/>
</dbReference>
<keyword evidence="2" id="KW-1185">Reference proteome</keyword>
<dbReference type="PANTHER" id="PTHR36922:SF1">
    <property type="entry name" value="DUF1993 DOMAIN-CONTAINING PROTEIN"/>
    <property type="match status" value="1"/>
</dbReference>
<gene>
    <name evidence="1" type="ORF">B0T24DRAFT_524673</name>
</gene>
<evidence type="ECO:0000313" key="1">
    <source>
        <dbReference type="EMBL" id="KAK3375552.1"/>
    </source>
</evidence>